<dbReference type="NCBIfam" id="TIGR00431">
    <property type="entry name" value="TruB"/>
    <property type="match status" value="1"/>
</dbReference>
<dbReference type="InterPro" id="IPR020103">
    <property type="entry name" value="PsdUridine_synth_cat_dom_sf"/>
</dbReference>
<dbReference type="CDD" id="cd02573">
    <property type="entry name" value="PseudoU_synth_EcTruB"/>
    <property type="match status" value="1"/>
</dbReference>
<dbReference type="HAMAP" id="MF_01080">
    <property type="entry name" value="TruB_bact"/>
    <property type="match status" value="1"/>
</dbReference>
<keyword evidence="3 5" id="KW-0819">tRNA processing</keyword>
<evidence type="ECO:0000256" key="6">
    <source>
        <dbReference type="SAM" id="MobiDB-lite"/>
    </source>
</evidence>
<feature type="domain" description="Pseudouridine synthase II N-terminal" evidence="7">
    <location>
        <begin position="100"/>
        <end position="248"/>
    </location>
</feature>
<dbReference type="Proteomes" id="UP001296706">
    <property type="component" value="Unassembled WGS sequence"/>
</dbReference>
<dbReference type="PANTHER" id="PTHR13767:SF2">
    <property type="entry name" value="PSEUDOURIDYLATE SYNTHASE TRUB1"/>
    <property type="match status" value="1"/>
</dbReference>
<proteinExistence type="inferred from homology"/>
<comment type="function">
    <text evidence="5">Responsible for synthesis of pseudouridine from uracil-55 in the psi GC loop of transfer RNAs.</text>
</comment>
<comment type="catalytic activity">
    <reaction evidence="1 5">
        <text>uridine(55) in tRNA = pseudouridine(55) in tRNA</text>
        <dbReference type="Rhea" id="RHEA:42532"/>
        <dbReference type="Rhea" id="RHEA-COMP:10101"/>
        <dbReference type="Rhea" id="RHEA-COMP:10102"/>
        <dbReference type="ChEBI" id="CHEBI:65314"/>
        <dbReference type="ChEBI" id="CHEBI:65315"/>
        <dbReference type="EC" id="5.4.99.25"/>
    </reaction>
</comment>
<dbReference type="SUPFAM" id="SSF88697">
    <property type="entry name" value="PUA domain-like"/>
    <property type="match status" value="1"/>
</dbReference>
<evidence type="ECO:0000256" key="4">
    <source>
        <dbReference type="ARBA" id="ARBA00023235"/>
    </source>
</evidence>
<dbReference type="Pfam" id="PF01509">
    <property type="entry name" value="TruB_N"/>
    <property type="match status" value="1"/>
</dbReference>
<dbReference type="InterPro" id="IPR036974">
    <property type="entry name" value="PUA_sf"/>
</dbReference>
<feature type="region of interest" description="Disordered" evidence="6">
    <location>
        <begin position="1"/>
        <end position="73"/>
    </location>
</feature>
<dbReference type="EMBL" id="JAAXKY010000040">
    <property type="protein sequence ID" value="NMH78286.1"/>
    <property type="molecule type" value="Genomic_DNA"/>
</dbReference>
<dbReference type="SUPFAM" id="SSF55120">
    <property type="entry name" value="Pseudouridine synthase"/>
    <property type="match status" value="1"/>
</dbReference>
<keyword evidence="4 5" id="KW-0413">Isomerase</keyword>
<dbReference type="InterPro" id="IPR015947">
    <property type="entry name" value="PUA-like_sf"/>
</dbReference>
<dbReference type="Gene3D" id="2.30.130.10">
    <property type="entry name" value="PUA domain"/>
    <property type="match status" value="1"/>
</dbReference>
<evidence type="ECO:0000256" key="5">
    <source>
        <dbReference type="HAMAP-Rule" id="MF_01080"/>
    </source>
</evidence>
<comment type="similarity">
    <text evidence="2 5">Belongs to the pseudouridine synthase TruB family. Type 1 subfamily.</text>
</comment>
<evidence type="ECO:0000256" key="3">
    <source>
        <dbReference type="ARBA" id="ARBA00022694"/>
    </source>
</evidence>
<accession>A0ABX1RD28</accession>
<evidence type="ECO:0000259" key="9">
    <source>
        <dbReference type="Pfam" id="PF16198"/>
    </source>
</evidence>
<feature type="compositionally biased region" description="Low complexity" evidence="6">
    <location>
        <begin position="39"/>
        <end position="48"/>
    </location>
</feature>
<feature type="domain" description="tRNA pseudouridylate synthase B C-terminal" evidence="9">
    <location>
        <begin position="249"/>
        <end position="291"/>
    </location>
</feature>
<evidence type="ECO:0000313" key="11">
    <source>
        <dbReference type="Proteomes" id="UP001296706"/>
    </source>
</evidence>
<dbReference type="Pfam" id="PF16198">
    <property type="entry name" value="TruB_C_2"/>
    <property type="match status" value="1"/>
</dbReference>
<reference evidence="10 11" key="1">
    <citation type="submission" date="2020-04" db="EMBL/GenBank/DDBJ databases">
        <authorList>
            <person name="Klaysubun C."/>
            <person name="Duangmal K."/>
            <person name="Lipun K."/>
        </authorList>
    </citation>
    <scope>NUCLEOTIDE SEQUENCE [LARGE SCALE GENOMIC DNA]</scope>
    <source>
        <strain evidence="10 11">JCM 11839</strain>
    </source>
</reference>
<dbReference type="Pfam" id="PF09142">
    <property type="entry name" value="TruB_C"/>
    <property type="match status" value="1"/>
</dbReference>
<gene>
    <name evidence="5 10" type="primary">truB</name>
    <name evidence="10" type="ORF">HF577_14475</name>
</gene>
<dbReference type="EC" id="5.4.99.25" evidence="5"/>
<dbReference type="PANTHER" id="PTHR13767">
    <property type="entry name" value="TRNA-PSEUDOURIDINE SYNTHASE"/>
    <property type="match status" value="1"/>
</dbReference>
<organism evidence="10 11">
    <name type="scientific">Pseudonocardia xinjiangensis</name>
    <dbReference type="NCBI Taxonomy" id="75289"/>
    <lineage>
        <taxon>Bacteria</taxon>
        <taxon>Bacillati</taxon>
        <taxon>Actinomycetota</taxon>
        <taxon>Actinomycetes</taxon>
        <taxon>Pseudonocardiales</taxon>
        <taxon>Pseudonocardiaceae</taxon>
        <taxon>Pseudonocardia</taxon>
    </lineage>
</organism>
<sequence>MAVRASCCPAPTPGGRPRSCGPSAGARPRPRRSGRRWTGAPASSSGGCSPPPAADPAPARCCRVGRGQEESPRVNAVPSGLVVVDKPPGMTSHDVVARLRRILGTRKIGHAGTLDPMATGVLVCGVGRGTKLLGHLALDTKAYTATVRLGATTSTDDAEGEVIATADATAVDDAAIAAGMAALTGAIEQVPSSVSAIKVDGKRAYARVRAGEEVVLPARPVTVSQFRLLARRGDDLDVLVECSSGTYVRALARDLGSGLGVGGHLTALRRTRVGPFPLEHARTLEELEQGSALTLSLDEAVGVAFPRRDLDAALAGDITHGRPLPAAGVSGTYGVFAPDGRALALVSERGELARPVVVLAPA</sequence>
<name>A0ABX1RD28_9PSEU</name>
<evidence type="ECO:0000256" key="2">
    <source>
        <dbReference type="ARBA" id="ARBA00005642"/>
    </source>
</evidence>
<evidence type="ECO:0000259" key="8">
    <source>
        <dbReference type="Pfam" id="PF09142"/>
    </source>
</evidence>
<dbReference type="InterPro" id="IPR015225">
    <property type="entry name" value="tRNA_psdUridine_synth_fam2_C"/>
</dbReference>
<keyword evidence="11" id="KW-1185">Reference proteome</keyword>
<comment type="caution">
    <text evidence="10">The sequence shown here is derived from an EMBL/GenBank/DDBJ whole genome shotgun (WGS) entry which is preliminary data.</text>
</comment>
<dbReference type="InterPro" id="IPR002501">
    <property type="entry name" value="PsdUridine_synth_N"/>
</dbReference>
<dbReference type="InterPro" id="IPR032819">
    <property type="entry name" value="TruB_C"/>
</dbReference>
<evidence type="ECO:0000256" key="1">
    <source>
        <dbReference type="ARBA" id="ARBA00000385"/>
    </source>
</evidence>
<dbReference type="InterPro" id="IPR014780">
    <property type="entry name" value="tRNA_psdUridine_synth_TruB"/>
</dbReference>
<feature type="active site" description="Nucleophile" evidence="5">
    <location>
        <position position="115"/>
    </location>
</feature>
<feature type="domain" description="tRNA pseudouridine synthase II TruB subfamily 2 C-terminal" evidence="8">
    <location>
        <begin position="305"/>
        <end position="359"/>
    </location>
</feature>
<evidence type="ECO:0000259" key="7">
    <source>
        <dbReference type="Pfam" id="PF01509"/>
    </source>
</evidence>
<protein>
    <recommendedName>
        <fullName evidence="5">tRNA pseudouridine synthase B</fullName>
        <ecNumber evidence="5">5.4.99.25</ecNumber>
    </recommendedName>
    <alternativeName>
        <fullName evidence="5">tRNA pseudouridine(55) synthase</fullName>
        <shortName evidence="5">Psi55 synthase</shortName>
    </alternativeName>
    <alternativeName>
        <fullName evidence="5">tRNA pseudouridylate synthase</fullName>
    </alternativeName>
    <alternativeName>
        <fullName evidence="5">tRNA-uridine isomerase</fullName>
    </alternativeName>
</protein>
<dbReference type="Gene3D" id="3.30.2350.10">
    <property type="entry name" value="Pseudouridine synthase"/>
    <property type="match status" value="1"/>
</dbReference>
<evidence type="ECO:0000313" key="10">
    <source>
        <dbReference type="EMBL" id="NMH78286.1"/>
    </source>
</evidence>